<accession>A0AAW0C9F4</accession>
<dbReference type="EMBL" id="JAWWNJ010000020">
    <property type="protein sequence ID" value="KAK7035115.1"/>
    <property type="molecule type" value="Genomic_DNA"/>
</dbReference>
<organism evidence="2 3">
    <name type="scientific">Favolaschia claudopus</name>
    <dbReference type="NCBI Taxonomy" id="2862362"/>
    <lineage>
        <taxon>Eukaryota</taxon>
        <taxon>Fungi</taxon>
        <taxon>Dikarya</taxon>
        <taxon>Basidiomycota</taxon>
        <taxon>Agaricomycotina</taxon>
        <taxon>Agaricomycetes</taxon>
        <taxon>Agaricomycetidae</taxon>
        <taxon>Agaricales</taxon>
        <taxon>Marasmiineae</taxon>
        <taxon>Mycenaceae</taxon>
        <taxon>Favolaschia</taxon>
    </lineage>
</organism>
<evidence type="ECO:0000256" key="1">
    <source>
        <dbReference type="SAM" id="MobiDB-lite"/>
    </source>
</evidence>
<dbReference type="Proteomes" id="UP001362999">
    <property type="component" value="Unassembled WGS sequence"/>
</dbReference>
<feature type="region of interest" description="Disordered" evidence="1">
    <location>
        <begin position="75"/>
        <end position="106"/>
    </location>
</feature>
<dbReference type="AlphaFoldDB" id="A0AAW0C9F4"/>
<evidence type="ECO:0000313" key="2">
    <source>
        <dbReference type="EMBL" id="KAK7035115.1"/>
    </source>
</evidence>
<gene>
    <name evidence="2" type="ORF">R3P38DRAFT_2772140</name>
</gene>
<protein>
    <submittedName>
        <fullName evidence="2">Uncharacterized protein</fullName>
    </submittedName>
</protein>
<sequence length="219" mass="23687">MIREQRLVYGTVSNLRGETTTHYEPATFNLMAARPGANQRQDNRFIQDDDSLEVVDLPINPVDTTVPPDTIIPRPQQAQRQTLLPGASTPAPTKTRSPKRCAGERARYTDEELEKWWAEEDALNMSALACCSRSNDDVGDGTEGLRESGGDETTECEQKILCGGDTAAWSAQMSDESGKRGREIRRVTTAATGTGGYLAACVGGCSEGGSEIDCARAEI</sequence>
<evidence type="ECO:0000313" key="3">
    <source>
        <dbReference type="Proteomes" id="UP001362999"/>
    </source>
</evidence>
<keyword evidence="3" id="KW-1185">Reference proteome</keyword>
<reference evidence="2 3" key="1">
    <citation type="journal article" date="2024" name="J Genomics">
        <title>Draft genome sequencing and assembly of Favolaschia claudopus CIRM-BRFM 2984 isolated from oak limbs.</title>
        <authorList>
            <person name="Navarro D."/>
            <person name="Drula E."/>
            <person name="Chaduli D."/>
            <person name="Cazenave R."/>
            <person name="Ahrendt S."/>
            <person name="Wang J."/>
            <person name="Lipzen A."/>
            <person name="Daum C."/>
            <person name="Barry K."/>
            <person name="Grigoriev I.V."/>
            <person name="Favel A."/>
            <person name="Rosso M.N."/>
            <person name="Martin F."/>
        </authorList>
    </citation>
    <scope>NUCLEOTIDE SEQUENCE [LARGE SCALE GENOMIC DNA]</scope>
    <source>
        <strain evidence="2 3">CIRM-BRFM 2984</strain>
    </source>
</reference>
<comment type="caution">
    <text evidence="2">The sequence shown here is derived from an EMBL/GenBank/DDBJ whole genome shotgun (WGS) entry which is preliminary data.</text>
</comment>
<proteinExistence type="predicted"/>
<name>A0AAW0C9F4_9AGAR</name>